<evidence type="ECO:0000313" key="12">
    <source>
        <dbReference type="EMBL" id="SMC51801.1"/>
    </source>
</evidence>
<dbReference type="NCBIfam" id="TIGR04057">
    <property type="entry name" value="SusC_RagA_signa"/>
    <property type="match status" value="1"/>
</dbReference>
<dbReference type="SUPFAM" id="SSF56935">
    <property type="entry name" value="Porins"/>
    <property type="match status" value="1"/>
</dbReference>
<dbReference type="InterPro" id="IPR008969">
    <property type="entry name" value="CarboxyPept-like_regulatory"/>
</dbReference>
<dbReference type="Gene3D" id="2.170.130.10">
    <property type="entry name" value="TonB-dependent receptor, plug domain"/>
    <property type="match status" value="1"/>
</dbReference>
<dbReference type="STRING" id="475255.SAMN04488101_10147"/>
<dbReference type="Pfam" id="PF07715">
    <property type="entry name" value="Plug"/>
    <property type="match status" value="1"/>
</dbReference>
<dbReference type="Pfam" id="PF13715">
    <property type="entry name" value="CarbopepD_reg_2"/>
    <property type="match status" value="1"/>
</dbReference>
<dbReference type="InterPro" id="IPR000531">
    <property type="entry name" value="Beta-barrel_TonB"/>
</dbReference>
<evidence type="ECO:0000259" key="10">
    <source>
        <dbReference type="Pfam" id="PF00593"/>
    </source>
</evidence>
<evidence type="ECO:0000313" key="13">
    <source>
        <dbReference type="Proteomes" id="UP000192678"/>
    </source>
</evidence>
<dbReference type="InterPro" id="IPR023996">
    <property type="entry name" value="TonB-dep_OMP_SusC/RagA"/>
</dbReference>
<accession>A0A1W1ZUL8</accession>
<evidence type="ECO:0000256" key="6">
    <source>
        <dbReference type="ARBA" id="ARBA00023136"/>
    </source>
</evidence>
<dbReference type="AlphaFoldDB" id="A0A1W1ZUL8"/>
<organism evidence="12 13">
    <name type="scientific">Pedobacter nyackensis</name>
    <dbReference type="NCBI Taxonomy" id="475255"/>
    <lineage>
        <taxon>Bacteria</taxon>
        <taxon>Pseudomonadati</taxon>
        <taxon>Bacteroidota</taxon>
        <taxon>Sphingobacteriia</taxon>
        <taxon>Sphingobacteriales</taxon>
        <taxon>Sphingobacteriaceae</taxon>
        <taxon>Pedobacter</taxon>
    </lineage>
</organism>
<dbReference type="PROSITE" id="PS52016">
    <property type="entry name" value="TONB_DEPENDENT_REC_3"/>
    <property type="match status" value="1"/>
</dbReference>
<dbReference type="OrthoDB" id="9768177at2"/>
<dbReference type="Proteomes" id="UP000192678">
    <property type="component" value="Unassembled WGS sequence"/>
</dbReference>
<reference evidence="12 13" key="1">
    <citation type="submission" date="2017-04" db="EMBL/GenBank/DDBJ databases">
        <authorList>
            <person name="Afonso C.L."/>
            <person name="Miller P.J."/>
            <person name="Scott M.A."/>
            <person name="Spackman E."/>
            <person name="Goraichik I."/>
            <person name="Dimitrov K.M."/>
            <person name="Suarez D.L."/>
            <person name="Swayne D.E."/>
        </authorList>
    </citation>
    <scope>NUCLEOTIDE SEQUENCE [LARGE SCALE GENOMIC DNA]</scope>
    <source>
        <strain evidence="12 13">DSM 19625</strain>
    </source>
</reference>
<evidence type="ECO:0000256" key="5">
    <source>
        <dbReference type="ARBA" id="ARBA00023077"/>
    </source>
</evidence>
<evidence type="ECO:0000256" key="4">
    <source>
        <dbReference type="ARBA" id="ARBA00022692"/>
    </source>
</evidence>
<feature type="domain" description="TonB-dependent receptor-like beta-barrel" evidence="10">
    <location>
        <begin position="468"/>
        <end position="857"/>
    </location>
</feature>
<evidence type="ECO:0000256" key="9">
    <source>
        <dbReference type="RuleBase" id="RU003357"/>
    </source>
</evidence>
<sequence>MSFKIHIENGAQALFRRITLKPEVARLLKVSTFSFAVIGLCSAEVSAASPGPGVFPKSSYGYRLKENGFRLNGDTKIQSINVSGTVTGVDGEPLPGVSVQVSGSSQATSTDGSGRYQLKDVAEGATLTFKMIGYISQQVVVNRSQINVSLKVDVKTLNEVVITDGYRTTTLAANTSAISSIKGDVMENKPYSTFAQTLQGQIAGLVAPTTSGQPGANVDIRIRGLGSLSLSSSPLIVIDGMIVNSGKLGYNSTTANALAGLNQNDIESVDVLKDAAATALYGSRGSSGVILITTKRGKSGKTQIRVDAEYGSSKAMDNPDAGKVLNAADYAVLFREALTNAGNTPAQVETAAESYGLNSGKSNNWYDLVTRTGRQQQYNVSMNGGTEKTKLFASAGYFQQEATTIASDLKRISGLFNFDHEISKRFQLTAGINFSNVGQNTPYGTQFSGSPTWASRVLRPFQRAYNDDGSINTSIVGNTNFPGIYNPLWIAGNDKKYLSQTRILGNTKLKWNIWDKLNYTSYFSIDYNTLEETLFLNAVMGDGAGLKGRSKNYYTRYFNWLARNQVDYRYDINGDQDFYVTAALGYEAQRSKEYLLAADGFGFPSAQSELTALTNAATPNGAFGQYSNYAFTSLYALADVNFKNKYALSASVRRDGSSRFPTKNQGAYFYSVGGTWNVHQEDFFKKQHIMSSLKLRSSYGTTGNASMTNYSWVPQAGYSSAYSYAGYTGQQYSTSGNVDLRWETSKKFDAGLDVGFVDDRFMLTVDYYYNNIDGLIRNVPTSLTTGFAAVGKNIGAMVNKGWEFTLKGDLLRVNDFKWYTNLNAAFNKNEITHLPENTPVQNGSFYLKEGYGFNTYYMKEFVGVDPQNGDALFYKDEARTETTNKIADAKLILQDKQAIPKVTGGFNNTFSYKGVSLSVDVNYNLGYWVTSAADIYFTNASQYLFNKYQYVFDNRWTTVGQITNVPKFATNPANDPSTSTYRLYRGDHIRLRNVSLGYDLKNVSLFKQLGLSKVFVYGRATNLATITFDKRLPIDPEVGYSGFDDQDMLQYRTFTFGINVGL</sequence>
<dbReference type="InterPro" id="IPR037066">
    <property type="entry name" value="Plug_dom_sf"/>
</dbReference>
<proteinExistence type="inferred from homology"/>
<dbReference type="SUPFAM" id="SSF49464">
    <property type="entry name" value="Carboxypeptidase regulatory domain-like"/>
    <property type="match status" value="1"/>
</dbReference>
<name>A0A1W1ZUL8_9SPHI</name>
<comment type="subcellular location">
    <subcellularLocation>
        <location evidence="1 8">Cell outer membrane</location>
        <topology evidence="1 8">Multi-pass membrane protein</topology>
    </subcellularLocation>
</comment>
<dbReference type="Gene3D" id="2.60.40.1120">
    <property type="entry name" value="Carboxypeptidase-like, regulatory domain"/>
    <property type="match status" value="1"/>
</dbReference>
<evidence type="ECO:0000259" key="11">
    <source>
        <dbReference type="Pfam" id="PF07715"/>
    </source>
</evidence>
<feature type="domain" description="TonB-dependent receptor plug" evidence="11">
    <location>
        <begin position="174"/>
        <end position="289"/>
    </location>
</feature>
<keyword evidence="7 8" id="KW-0998">Cell outer membrane</keyword>
<keyword evidence="5 9" id="KW-0798">TonB box</keyword>
<evidence type="ECO:0000256" key="7">
    <source>
        <dbReference type="ARBA" id="ARBA00023237"/>
    </source>
</evidence>
<dbReference type="RefSeq" id="WP_084286661.1">
    <property type="nucleotide sequence ID" value="NZ_FWYB01000001.1"/>
</dbReference>
<evidence type="ECO:0000256" key="3">
    <source>
        <dbReference type="ARBA" id="ARBA00022452"/>
    </source>
</evidence>
<keyword evidence="13" id="KW-1185">Reference proteome</keyword>
<comment type="similarity">
    <text evidence="8 9">Belongs to the TonB-dependent receptor family.</text>
</comment>
<dbReference type="NCBIfam" id="TIGR04056">
    <property type="entry name" value="OMP_RagA_SusC"/>
    <property type="match status" value="1"/>
</dbReference>
<evidence type="ECO:0000256" key="2">
    <source>
        <dbReference type="ARBA" id="ARBA00022448"/>
    </source>
</evidence>
<protein>
    <submittedName>
        <fullName evidence="12">TonB-linked outer membrane protein, SusC/RagA family</fullName>
    </submittedName>
</protein>
<gene>
    <name evidence="12" type="ORF">SAMN04488101_10147</name>
</gene>
<dbReference type="InterPro" id="IPR039426">
    <property type="entry name" value="TonB-dep_rcpt-like"/>
</dbReference>
<dbReference type="InterPro" id="IPR023997">
    <property type="entry name" value="TonB-dep_OMP_SusC/RagA_CS"/>
</dbReference>
<dbReference type="GO" id="GO:0009279">
    <property type="term" value="C:cell outer membrane"/>
    <property type="evidence" value="ECO:0007669"/>
    <property type="project" value="UniProtKB-SubCell"/>
</dbReference>
<dbReference type="InterPro" id="IPR036942">
    <property type="entry name" value="Beta-barrel_TonB_sf"/>
</dbReference>
<evidence type="ECO:0000256" key="8">
    <source>
        <dbReference type="PROSITE-ProRule" id="PRU01360"/>
    </source>
</evidence>
<keyword evidence="3 8" id="KW-1134">Transmembrane beta strand</keyword>
<evidence type="ECO:0000256" key="1">
    <source>
        <dbReference type="ARBA" id="ARBA00004571"/>
    </source>
</evidence>
<keyword evidence="2 8" id="KW-0813">Transport</keyword>
<keyword evidence="6 8" id="KW-0472">Membrane</keyword>
<dbReference type="EMBL" id="FWYB01000001">
    <property type="protein sequence ID" value="SMC51801.1"/>
    <property type="molecule type" value="Genomic_DNA"/>
</dbReference>
<dbReference type="Pfam" id="PF00593">
    <property type="entry name" value="TonB_dep_Rec_b-barrel"/>
    <property type="match status" value="1"/>
</dbReference>
<dbReference type="Gene3D" id="2.40.170.20">
    <property type="entry name" value="TonB-dependent receptor, beta-barrel domain"/>
    <property type="match status" value="1"/>
</dbReference>
<keyword evidence="4 8" id="KW-0812">Transmembrane</keyword>
<dbReference type="InterPro" id="IPR012910">
    <property type="entry name" value="Plug_dom"/>
</dbReference>